<evidence type="ECO:0000256" key="2">
    <source>
        <dbReference type="ARBA" id="ARBA00022737"/>
    </source>
</evidence>
<dbReference type="InterPro" id="IPR045344">
    <property type="entry name" value="C-JID"/>
</dbReference>
<name>A0AA87ZD63_FICCA</name>
<evidence type="ECO:0000256" key="1">
    <source>
        <dbReference type="ARBA" id="ARBA00022614"/>
    </source>
</evidence>
<feature type="domain" description="C-JID" evidence="3">
    <location>
        <begin position="348"/>
        <end position="506"/>
    </location>
</feature>
<protein>
    <recommendedName>
        <fullName evidence="3">C-JID domain-containing protein</fullName>
    </recommendedName>
</protein>
<evidence type="ECO:0000313" key="5">
    <source>
        <dbReference type="Proteomes" id="UP001187192"/>
    </source>
</evidence>
<dbReference type="EMBL" id="BTGU01005824">
    <property type="protein sequence ID" value="GMN30769.1"/>
    <property type="molecule type" value="Genomic_DNA"/>
</dbReference>
<keyword evidence="1" id="KW-0433">Leucine-rich repeat</keyword>
<reference evidence="4" key="1">
    <citation type="submission" date="2023-07" db="EMBL/GenBank/DDBJ databases">
        <title>draft genome sequence of fig (Ficus carica).</title>
        <authorList>
            <person name="Takahashi T."/>
            <person name="Nishimura K."/>
        </authorList>
    </citation>
    <scope>NUCLEOTIDE SEQUENCE</scope>
</reference>
<accession>A0AA87ZD63</accession>
<evidence type="ECO:0000259" key="3">
    <source>
        <dbReference type="Pfam" id="PF20160"/>
    </source>
</evidence>
<gene>
    <name evidence="4" type="ORF">TIFTF001_048040</name>
</gene>
<dbReference type="PANTHER" id="PTHR11017:SF573">
    <property type="entry name" value="ADP-RIBOSYL CYCLASE_CYCLIC ADP-RIBOSE HYDROLASE"/>
    <property type="match status" value="1"/>
</dbReference>
<proteinExistence type="predicted"/>
<dbReference type="InterPro" id="IPR044974">
    <property type="entry name" value="Disease_R_plants"/>
</dbReference>
<dbReference type="GO" id="GO:0006952">
    <property type="term" value="P:defense response"/>
    <property type="evidence" value="ECO:0007669"/>
    <property type="project" value="InterPro"/>
</dbReference>
<sequence length="536" mass="61642">MSQLDEELHLKPEVFQKMNNLRLLKIYSFGVDVKVYINQDLQSLPSSLRYLHWEGYPSKQLPSNFQPQNLFELNLPRSQLEQLFNGVQNLENLKSIDLSNSIHLIQFPDFSNAPNLEKINLKYCKSLTEVPSHCLRNLNKLIDLNLSHCNAIEGLSDGVDLTFLRNLSVRGCSNLKTFPAVINLSISNLNALRMLELSSCKKLECMPPSFGPLYLRRIYLSDCDIREIPETIKGLELKWLHIDNCKNLKFLPELPLTLELISARRCVSLEMVSSTEKAFTQKFWDDYTTDTYDGDGCWDCLFYDCFKLDQNGRQTINTEFQLRVLSLAARPRRPGYMIGRSSVNTCYPGNEIPNWFYNQVEGSSIIIKLPQQWHDIKFLGFVVCAVGDSYIASAKVAGLRCELNFVLINGENRKFSSVFTRDNCPVVQPLLPPVNSDHVYMWYCPPYYNNRLDAVVDYNICLDAVEVTFQFAFDEFNVSREDVDIMKPSKCEVKRCGIRMLYQKDLDEFFSNNEYLLEPPAKKTKKSENITGAISA</sequence>
<dbReference type="Proteomes" id="UP001187192">
    <property type="component" value="Unassembled WGS sequence"/>
</dbReference>
<evidence type="ECO:0000313" key="4">
    <source>
        <dbReference type="EMBL" id="GMN30769.1"/>
    </source>
</evidence>
<dbReference type="Gene3D" id="3.80.10.10">
    <property type="entry name" value="Ribonuclease Inhibitor"/>
    <property type="match status" value="2"/>
</dbReference>
<comment type="caution">
    <text evidence="4">The sequence shown here is derived from an EMBL/GenBank/DDBJ whole genome shotgun (WGS) entry which is preliminary data.</text>
</comment>
<keyword evidence="2" id="KW-0677">Repeat</keyword>
<dbReference type="PANTHER" id="PTHR11017">
    <property type="entry name" value="LEUCINE-RICH REPEAT-CONTAINING PROTEIN"/>
    <property type="match status" value="1"/>
</dbReference>
<dbReference type="AlphaFoldDB" id="A0AA87ZD63"/>
<dbReference type="SUPFAM" id="SSF52058">
    <property type="entry name" value="L domain-like"/>
    <property type="match status" value="1"/>
</dbReference>
<organism evidence="4 5">
    <name type="scientific">Ficus carica</name>
    <name type="common">Common fig</name>
    <dbReference type="NCBI Taxonomy" id="3494"/>
    <lineage>
        <taxon>Eukaryota</taxon>
        <taxon>Viridiplantae</taxon>
        <taxon>Streptophyta</taxon>
        <taxon>Embryophyta</taxon>
        <taxon>Tracheophyta</taxon>
        <taxon>Spermatophyta</taxon>
        <taxon>Magnoliopsida</taxon>
        <taxon>eudicotyledons</taxon>
        <taxon>Gunneridae</taxon>
        <taxon>Pentapetalae</taxon>
        <taxon>rosids</taxon>
        <taxon>fabids</taxon>
        <taxon>Rosales</taxon>
        <taxon>Moraceae</taxon>
        <taxon>Ficeae</taxon>
        <taxon>Ficus</taxon>
    </lineage>
</organism>
<dbReference type="Pfam" id="PF20160">
    <property type="entry name" value="C-JID"/>
    <property type="match status" value="1"/>
</dbReference>
<keyword evidence="5" id="KW-1185">Reference proteome</keyword>
<dbReference type="InterPro" id="IPR032675">
    <property type="entry name" value="LRR_dom_sf"/>
</dbReference>